<dbReference type="SUPFAM" id="SSF50978">
    <property type="entry name" value="WD40 repeat-like"/>
    <property type="match status" value="1"/>
</dbReference>
<gene>
    <name evidence="6" type="ORF">Pla52o_40670</name>
</gene>
<dbReference type="SUPFAM" id="SSF46626">
    <property type="entry name" value="Cytochrome c"/>
    <property type="match status" value="1"/>
</dbReference>
<comment type="caution">
    <text evidence="6">The sequence shown here is derived from an EMBL/GenBank/DDBJ whole genome shotgun (WGS) entry which is preliminary data.</text>
</comment>
<feature type="repeat" description="WD" evidence="3">
    <location>
        <begin position="269"/>
        <end position="310"/>
    </location>
</feature>
<dbReference type="GO" id="GO:0020037">
    <property type="term" value="F:heme binding"/>
    <property type="evidence" value="ECO:0007669"/>
    <property type="project" value="InterPro"/>
</dbReference>
<protein>
    <submittedName>
        <fullName evidence="6">Translocation protein TolB</fullName>
    </submittedName>
</protein>
<dbReference type="PROSITE" id="PS50082">
    <property type="entry name" value="WD_REPEATS_2"/>
    <property type="match status" value="4"/>
</dbReference>
<dbReference type="InterPro" id="IPR015943">
    <property type="entry name" value="WD40/YVTN_repeat-like_dom_sf"/>
</dbReference>
<dbReference type="PANTHER" id="PTHR19848">
    <property type="entry name" value="WD40 REPEAT PROTEIN"/>
    <property type="match status" value="1"/>
</dbReference>
<feature type="repeat" description="WD" evidence="3">
    <location>
        <begin position="392"/>
        <end position="435"/>
    </location>
</feature>
<feature type="repeat" description="WD" evidence="3">
    <location>
        <begin position="227"/>
        <end position="268"/>
    </location>
</feature>
<accession>A0A5C6CAC9</accession>
<feature type="chain" id="PRO_5022733026" evidence="4">
    <location>
        <begin position="19"/>
        <end position="440"/>
    </location>
</feature>
<dbReference type="OrthoDB" id="226265at2"/>
<name>A0A5C6CAC9_9BACT</name>
<feature type="signal peptide" evidence="4">
    <location>
        <begin position="1"/>
        <end position="18"/>
    </location>
</feature>
<keyword evidence="4" id="KW-0732">Signal</keyword>
<dbReference type="PROSITE" id="PS50294">
    <property type="entry name" value="WD_REPEATS_REGION"/>
    <property type="match status" value="3"/>
</dbReference>
<sequence length="440" mass="47629" precursor="true">MRHITLLALLLLGSPIVAADSAVSFRSDIAPILLEHCLACHGAKKAEGGYRVDNYDELLKPGDSGELPIGKTKDEPSELLRRLTCDESERMPAESEPLTAEQITRFKQWIESGAVFDGEASHTPLDLVIPSRTYADPPQSYRHAIPITATAFSPDGTQIVAAGYHELTIWDPTQKKLVRRIKNVGQRVLALAFTPDGKTLAVGCGEPGKSGEVRLLDFASGEIKNVIARTTDVVLDVAFRPHSDELAVASADSMIRIYNTQSLEEIRVIASHADWVTAVAWSDDGNRLASASRDKSVKVYDGTTAELLATYLGHGAAVRGVAFLADGKQVISSGGDNKLHRWNIEGAKKVAEIGFGGEAFKLIRGDNFVLVPCADKRLLRIDLGNNTIAQEFKGHTDWVISAALKPTEAEPQVVSGSLNGEVRLWKLADGVLLQAWIAKP</sequence>
<organism evidence="6 7">
    <name type="scientific">Novipirellula galeiformis</name>
    <dbReference type="NCBI Taxonomy" id="2528004"/>
    <lineage>
        <taxon>Bacteria</taxon>
        <taxon>Pseudomonadati</taxon>
        <taxon>Planctomycetota</taxon>
        <taxon>Planctomycetia</taxon>
        <taxon>Pirellulales</taxon>
        <taxon>Pirellulaceae</taxon>
        <taxon>Novipirellula</taxon>
    </lineage>
</organism>
<dbReference type="AlphaFoldDB" id="A0A5C6CAC9"/>
<dbReference type="InterPro" id="IPR036909">
    <property type="entry name" value="Cyt_c-like_dom_sf"/>
</dbReference>
<evidence type="ECO:0000256" key="1">
    <source>
        <dbReference type="ARBA" id="ARBA00022574"/>
    </source>
</evidence>
<keyword evidence="7" id="KW-1185">Reference proteome</keyword>
<evidence type="ECO:0000256" key="2">
    <source>
        <dbReference type="ARBA" id="ARBA00022737"/>
    </source>
</evidence>
<reference evidence="6 7" key="1">
    <citation type="submission" date="2019-02" db="EMBL/GenBank/DDBJ databases">
        <title>Deep-cultivation of Planctomycetes and their phenomic and genomic characterization uncovers novel biology.</title>
        <authorList>
            <person name="Wiegand S."/>
            <person name="Jogler M."/>
            <person name="Boedeker C."/>
            <person name="Pinto D."/>
            <person name="Vollmers J."/>
            <person name="Rivas-Marin E."/>
            <person name="Kohn T."/>
            <person name="Peeters S.H."/>
            <person name="Heuer A."/>
            <person name="Rast P."/>
            <person name="Oberbeckmann S."/>
            <person name="Bunk B."/>
            <person name="Jeske O."/>
            <person name="Meyerdierks A."/>
            <person name="Storesund J.E."/>
            <person name="Kallscheuer N."/>
            <person name="Luecker S."/>
            <person name="Lage O.M."/>
            <person name="Pohl T."/>
            <person name="Merkel B.J."/>
            <person name="Hornburger P."/>
            <person name="Mueller R.-W."/>
            <person name="Bruemmer F."/>
            <person name="Labrenz M."/>
            <person name="Spormann A.M."/>
            <person name="Op Den Camp H."/>
            <person name="Overmann J."/>
            <person name="Amann R."/>
            <person name="Jetten M.S.M."/>
            <person name="Mascher T."/>
            <person name="Medema M.H."/>
            <person name="Devos D.P."/>
            <person name="Kaster A.-K."/>
            <person name="Ovreas L."/>
            <person name="Rohde M."/>
            <person name="Galperin M.Y."/>
            <person name="Jogler C."/>
        </authorList>
    </citation>
    <scope>NUCLEOTIDE SEQUENCE [LARGE SCALE GENOMIC DNA]</scope>
    <source>
        <strain evidence="6 7">Pla52o</strain>
    </source>
</reference>
<dbReference type="PANTHER" id="PTHR19848:SF8">
    <property type="entry name" value="F-BOX AND WD REPEAT DOMAIN CONTAINING 7"/>
    <property type="match status" value="1"/>
</dbReference>
<dbReference type="EMBL" id="SJPT01000007">
    <property type="protein sequence ID" value="TWU21035.1"/>
    <property type="molecule type" value="Genomic_DNA"/>
</dbReference>
<dbReference type="Proteomes" id="UP000316304">
    <property type="component" value="Unassembled WGS sequence"/>
</dbReference>
<dbReference type="Pfam" id="PF00400">
    <property type="entry name" value="WD40"/>
    <property type="match status" value="5"/>
</dbReference>
<dbReference type="SMART" id="SM00320">
    <property type="entry name" value="WD40"/>
    <property type="match status" value="6"/>
</dbReference>
<evidence type="ECO:0000313" key="6">
    <source>
        <dbReference type="EMBL" id="TWU21035.1"/>
    </source>
</evidence>
<keyword evidence="1 3" id="KW-0853">WD repeat</keyword>
<evidence type="ECO:0000313" key="7">
    <source>
        <dbReference type="Proteomes" id="UP000316304"/>
    </source>
</evidence>
<evidence type="ECO:0000256" key="4">
    <source>
        <dbReference type="SAM" id="SignalP"/>
    </source>
</evidence>
<dbReference type="InterPro" id="IPR011429">
    <property type="entry name" value="Cyt_c_Planctomycete-type"/>
</dbReference>
<proteinExistence type="predicted"/>
<dbReference type="RefSeq" id="WP_146596163.1">
    <property type="nucleotide sequence ID" value="NZ_SJPT01000007.1"/>
</dbReference>
<dbReference type="Gene3D" id="2.130.10.10">
    <property type="entry name" value="YVTN repeat-like/Quinoprotein amine dehydrogenase"/>
    <property type="match status" value="2"/>
</dbReference>
<dbReference type="InterPro" id="IPR036322">
    <property type="entry name" value="WD40_repeat_dom_sf"/>
</dbReference>
<dbReference type="InterPro" id="IPR001680">
    <property type="entry name" value="WD40_rpt"/>
</dbReference>
<dbReference type="GO" id="GO:0009055">
    <property type="term" value="F:electron transfer activity"/>
    <property type="evidence" value="ECO:0007669"/>
    <property type="project" value="InterPro"/>
</dbReference>
<keyword evidence="2" id="KW-0677">Repeat</keyword>
<feature type="domain" description="Cytochrome C Planctomycete-type" evidence="5">
    <location>
        <begin position="37"/>
        <end position="92"/>
    </location>
</feature>
<dbReference type="CDD" id="cd00200">
    <property type="entry name" value="WD40"/>
    <property type="match status" value="1"/>
</dbReference>
<feature type="repeat" description="WD" evidence="3">
    <location>
        <begin position="311"/>
        <end position="352"/>
    </location>
</feature>
<evidence type="ECO:0000256" key="3">
    <source>
        <dbReference type="PROSITE-ProRule" id="PRU00221"/>
    </source>
</evidence>
<dbReference type="Pfam" id="PF07635">
    <property type="entry name" value="PSCyt1"/>
    <property type="match status" value="1"/>
</dbReference>
<evidence type="ECO:0000259" key="5">
    <source>
        <dbReference type="Pfam" id="PF07635"/>
    </source>
</evidence>